<accession>A0AAV7EQK5</accession>
<evidence type="ECO:0000313" key="2">
    <source>
        <dbReference type="EMBL" id="KAG9450370.1"/>
    </source>
</evidence>
<protein>
    <recommendedName>
        <fullName evidence="1">Integrase catalytic domain-containing protein</fullName>
    </recommendedName>
</protein>
<keyword evidence="3" id="KW-1185">Reference proteome</keyword>
<evidence type="ECO:0000313" key="3">
    <source>
        <dbReference type="Proteomes" id="UP000825729"/>
    </source>
</evidence>
<organism evidence="2 3">
    <name type="scientific">Aristolochia fimbriata</name>
    <name type="common">White veined hardy Dutchman's pipe vine</name>
    <dbReference type="NCBI Taxonomy" id="158543"/>
    <lineage>
        <taxon>Eukaryota</taxon>
        <taxon>Viridiplantae</taxon>
        <taxon>Streptophyta</taxon>
        <taxon>Embryophyta</taxon>
        <taxon>Tracheophyta</taxon>
        <taxon>Spermatophyta</taxon>
        <taxon>Magnoliopsida</taxon>
        <taxon>Magnoliidae</taxon>
        <taxon>Piperales</taxon>
        <taxon>Aristolochiaceae</taxon>
        <taxon>Aristolochia</taxon>
    </lineage>
</organism>
<dbReference type="Gene3D" id="3.30.420.10">
    <property type="entry name" value="Ribonuclease H-like superfamily/Ribonuclease H"/>
    <property type="match status" value="1"/>
</dbReference>
<dbReference type="GO" id="GO:0015074">
    <property type="term" value="P:DNA integration"/>
    <property type="evidence" value="ECO:0007669"/>
    <property type="project" value="InterPro"/>
</dbReference>
<dbReference type="PROSITE" id="PS50994">
    <property type="entry name" value="INTEGRASE"/>
    <property type="match status" value="1"/>
</dbReference>
<name>A0AAV7EQK5_ARIFI</name>
<dbReference type="InterPro" id="IPR057670">
    <property type="entry name" value="SH3_retrovirus"/>
</dbReference>
<dbReference type="InterPro" id="IPR036397">
    <property type="entry name" value="RNaseH_sf"/>
</dbReference>
<dbReference type="PANTHER" id="PTHR42648:SF21">
    <property type="entry name" value="CYSTEINE-RICH RLK (RECEPTOR-LIKE PROTEIN KINASE) 8"/>
    <property type="match status" value="1"/>
</dbReference>
<dbReference type="AlphaFoldDB" id="A0AAV7EQK5"/>
<dbReference type="EMBL" id="JAINDJ010000004">
    <property type="protein sequence ID" value="KAG9450370.1"/>
    <property type="molecule type" value="Genomic_DNA"/>
</dbReference>
<reference evidence="2 3" key="1">
    <citation type="submission" date="2021-07" db="EMBL/GenBank/DDBJ databases">
        <title>The Aristolochia fimbriata genome: insights into angiosperm evolution, floral development and chemical biosynthesis.</title>
        <authorList>
            <person name="Jiao Y."/>
        </authorList>
    </citation>
    <scope>NUCLEOTIDE SEQUENCE [LARGE SCALE GENOMIC DNA]</scope>
    <source>
        <strain evidence="2">IBCAS-2021</strain>
        <tissue evidence="2">Leaf</tissue>
    </source>
</reference>
<proteinExistence type="predicted"/>
<feature type="domain" description="Integrase catalytic" evidence="1">
    <location>
        <begin position="38"/>
        <end position="217"/>
    </location>
</feature>
<dbReference type="Pfam" id="PF00665">
    <property type="entry name" value="rve"/>
    <property type="match status" value="1"/>
</dbReference>
<dbReference type="GO" id="GO:0003676">
    <property type="term" value="F:nucleic acid binding"/>
    <property type="evidence" value="ECO:0007669"/>
    <property type="project" value="InterPro"/>
</dbReference>
<dbReference type="InterPro" id="IPR012337">
    <property type="entry name" value="RNaseH-like_sf"/>
</dbReference>
<dbReference type="PANTHER" id="PTHR42648">
    <property type="entry name" value="TRANSPOSASE, PUTATIVE-RELATED"/>
    <property type="match status" value="1"/>
</dbReference>
<dbReference type="Proteomes" id="UP000825729">
    <property type="component" value="Unassembled WGS sequence"/>
</dbReference>
<sequence>MEPSRGLPTLTRTVETVYKGCMEGKQHRTPHPPWKIITTKQPLELLHIDLIGIVQTESIAEKKYVMVCVDDFTKFTWVESLREKSEAFKLFANLCKQIMTEKGMTIGRIVRVRSDHEKEFENQKFANFCESKGISHEFSAPKTPQQNGIVERKNRTLQEMARTMINAKELPHKLWAEAVNTTCTSQLRKFDSRSMEGIFVGNSRNGHAYRVFLKNANTITETVNVEVADQTEGPQVLDDEEEHVLLIREDGTVSTRMSTLTVMKEQQEKFHVHMKVHQKIQE</sequence>
<dbReference type="SUPFAM" id="SSF53098">
    <property type="entry name" value="Ribonuclease H-like"/>
    <property type="match status" value="1"/>
</dbReference>
<dbReference type="InterPro" id="IPR001584">
    <property type="entry name" value="Integrase_cat-core"/>
</dbReference>
<gene>
    <name evidence="2" type="ORF">H6P81_010335</name>
</gene>
<dbReference type="Pfam" id="PF25597">
    <property type="entry name" value="SH3_retrovirus"/>
    <property type="match status" value="1"/>
</dbReference>
<evidence type="ECO:0000259" key="1">
    <source>
        <dbReference type="PROSITE" id="PS50994"/>
    </source>
</evidence>
<dbReference type="InterPro" id="IPR039537">
    <property type="entry name" value="Retrotran_Ty1/copia-like"/>
</dbReference>
<comment type="caution">
    <text evidence="2">The sequence shown here is derived from an EMBL/GenBank/DDBJ whole genome shotgun (WGS) entry which is preliminary data.</text>
</comment>